<protein>
    <submittedName>
        <fullName evidence="1">4914_t:CDS:1</fullName>
    </submittedName>
</protein>
<sequence>MGEFKNVTPLRNDETWGLRKLVENELTKECFASGNSGNIRVIIGPVSPNKDLQEITEGIQGLQIRWTFEERLKLLTGVLIKNLPETTAGVPDVIASIPDIIASIPEIKDKKETREGRLELLEKLLERMLQTSDLKWDGMAGIVGTRTRIGCKSQWHDQAKKKRLSDWLFQD</sequence>
<organism evidence="1 2">
    <name type="scientific">Ambispora gerdemannii</name>
    <dbReference type="NCBI Taxonomy" id="144530"/>
    <lineage>
        <taxon>Eukaryota</taxon>
        <taxon>Fungi</taxon>
        <taxon>Fungi incertae sedis</taxon>
        <taxon>Mucoromycota</taxon>
        <taxon>Glomeromycotina</taxon>
        <taxon>Glomeromycetes</taxon>
        <taxon>Archaeosporales</taxon>
        <taxon>Ambisporaceae</taxon>
        <taxon>Ambispora</taxon>
    </lineage>
</organism>
<dbReference type="EMBL" id="CAJVPL010000306">
    <property type="protein sequence ID" value="CAG8481107.1"/>
    <property type="molecule type" value="Genomic_DNA"/>
</dbReference>
<accession>A0A9N8Z7B3</accession>
<name>A0A9N8Z7B3_9GLOM</name>
<evidence type="ECO:0000313" key="2">
    <source>
        <dbReference type="Proteomes" id="UP000789831"/>
    </source>
</evidence>
<comment type="caution">
    <text evidence="1">The sequence shown here is derived from an EMBL/GenBank/DDBJ whole genome shotgun (WGS) entry which is preliminary data.</text>
</comment>
<evidence type="ECO:0000313" key="1">
    <source>
        <dbReference type="EMBL" id="CAG8481107.1"/>
    </source>
</evidence>
<dbReference type="AlphaFoldDB" id="A0A9N8Z7B3"/>
<proteinExistence type="predicted"/>
<keyword evidence="2" id="KW-1185">Reference proteome</keyword>
<gene>
    <name evidence="1" type="ORF">AGERDE_LOCUS3236</name>
</gene>
<reference evidence="1" key="1">
    <citation type="submission" date="2021-06" db="EMBL/GenBank/DDBJ databases">
        <authorList>
            <person name="Kallberg Y."/>
            <person name="Tangrot J."/>
            <person name="Rosling A."/>
        </authorList>
    </citation>
    <scope>NUCLEOTIDE SEQUENCE</scope>
    <source>
        <strain evidence="1">MT106</strain>
    </source>
</reference>
<dbReference type="Proteomes" id="UP000789831">
    <property type="component" value="Unassembled WGS sequence"/>
</dbReference>